<sequence length="142" mass="16211">MQGCKFPKNMVEAKLYSQEDRLMLEKAYTIWSMRKKNLRGGQSRVLRIMISASPNIETWSKSLGITYFIYLRLMPTTYLGSSLDLLSPKYDEVVGKEHSSMPLSLVNQSLIHTPKFYAVGYSTFKDLETSALKTTTSLKRAL</sequence>
<evidence type="ECO:0000313" key="1">
    <source>
        <dbReference type="EMBL" id="MCD9646026.1"/>
    </source>
</evidence>
<comment type="caution">
    <text evidence="1">The sequence shown here is derived from an EMBL/GenBank/DDBJ whole genome shotgun (WGS) entry which is preliminary data.</text>
</comment>
<accession>A0ABS8VGW1</accession>
<organism evidence="1 2">
    <name type="scientific">Datura stramonium</name>
    <name type="common">Jimsonweed</name>
    <name type="synonym">Common thornapple</name>
    <dbReference type="NCBI Taxonomy" id="4076"/>
    <lineage>
        <taxon>Eukaryota</taxon>
        <taxon>Viridiplantae</taxon>
        <taxon>Streptophyta</taxon>
        <taxon>Embryophyta</taxon>
        <taxon>Tracheophyta</taxon>
        <taxon>Spermatophyta</taxon>
        <taxon>Magnoliopsida</taxon>
        <taxon>eudicotyledons</taxon>
        <taxon>Gunneridae</taxon>
        <taxon>Pentapetalae</taxon>
        <taxon>asterids</taxon>
        <taxon>lamiids</taxon>
        <taxon>Solanales</taxon>
        <taxon>Solanaceae</taxon>
        <taxon>Solanoideae</taxon>
        <taxon>Datureae</taxon>
        <taxon>Datura</taxon>
    </lineage>
</organism>
<proteinExistence type="predicted"/>
<protein>
    <submittedName>
        <fullName evidence="1">Uncharacterized protein</fullName>
    </submittedName>
</protein>
<gene>
    <name evidence="1" type="ORF">HAX54_035537</name>
</gene>
<reference evidence="1 2" key="1">
    <citation type="journal article" date="2021" name="BMC Genomics">
        <title>Datura genome reveals duplications of psychoactive alkaloid biosynthetic genes and high mutation rate following tissue culture.</title>
        <authorList>
            <person name="Rajewski A."/>
            <person name="Carter-House D."/>
            <person name="Stajich J."/>
            <person name="Litt A."/>
        </authorList>
    </citation>
    <scope>NUCLEOTIDE SEQUENCE [LARGE SCALE GENOMIC DNA]</scope>
    <source>
        <strain evidence="1">AR-01</strain>
    </source>
</reference>
<evidence type="ECO:0000313" key="2">
    <source>
        <dbReference type="Proteomes" id="UP000823775"/>
    </source>
</evidence>
<dbReference type="Proteomes" id="UP000823775">
    <property type="component" value="Unassembled WGS sequence"/>
</dbReference>
<dbReference type="EMBL" id="JACEIK010004645">
    <property type="protein sequence ID" value="MCD9646026.1"/>
    <property type="molecule type" value="Genomic_DNA"/>
</dbReference>
<name>A0ABS8VGW1_DATST</name>
<keyword evidence="2" id="KW-1185">Reference proteome</keyword>